<evidence type="ECO:0000313" key="2">
    <source>
        <dbReference type="Proteomes" id="UP000291020"/>
    </source>
</evidence>
<protein>
    <submittedName>
        <fullName evidence="1">Uncharacterized protein</fullName>
    </submittedName>
</protein>
<accession>A0A452IER0</accession>
<reference evidence="2" key="1">
    <citation type="journal article" date="2017" name="PLoS ONE">
        <title>The Agassiz's desert tortoise genome provides a resource for the conservation of a threatened species.</title>
        <authorList>
            <person name="Tollis M."/>
            <person name="DeNardo D.F."/>
            <person name="Cornelius J.A."/>
            <person name="Dolby G.A."/>
            <person name="Edwards T."/>
            <person name="Henen B.T."/>
            <person name="Karl A.E."/>
            <person name="Murphy R.W."/>
            <person name="Kusumi K."/>
        </authorList>
    </citation>
    <scope>NUCLEOTIDE SEQUENCE [LARGE SCALE GENOMIC DNA]</scope>
</reference>
<keyword evidence="2" id="KW-1185">Reference proteome</keyword>
<name>A0A452IER0_9SAUR</name>
<reference evidence="1" key="3">
    <citation type="submission" date="2025-09" db="UniProtKB">
        <authorList>
            <consortium name="Ensembl"/>
        </authorList>
    </citation>
    <scope>IDENTIFICATION</scope>
</reference>
<reference evidence="1" key="2">
    <citation type="submission" date="2025-08" db="UniProtKB">
        <authorList>
            <consortium name="Ensembl"/>
        </authorList>
    </citation>
    <scope>IDENTIFICATION</scope>
</reference>
<dbReference type="Ensembl" id="ENSGAGT00000029540.1">
    <property type="protein sequence ID" value="ENSGAGP00000025972.1"/>
    <property type="gene ID" value="ENSGAGG00000018966.1"/>
</dbReference>
<organism evidence="1 2">
    <name type="scientific">Gopherus agassizii</name>
    <name type="common">Agassiz's desert tortoise</name>
    <dbReference type="NCBI Taxonomy" id="38772"/>
    <lineage>
        <taxon>Eukaryota</taxon>
        <taxon>Metazoa</taxon>
        <taxon>Chordata</taxon>
        <taxon>Craniata</taxon>
        <taxon>Vertebrata</taxon>
        <taxon>Euteleostomi</taxon>
        <taxon>Archelosauria</taxon>
        <taxon>Testudinata</taxon>
        <taxon>Testudines</taxon>
        <taxon>Cryptodira</taxon>
        <taxon>Durocryptodira</taxon>
        <taxon>Testudinoidea</taxon>
        <taxon>Testudinidae</taxon>
        <taxon>Gopherus</taxon>
    </lineage>
</organism>
<sequence>MGGGDSGIATHSAMLQKSRLASVLWMPSTDLILLCLAPSLQGTVLEKHFRISPHQQWWQMLPTPKWKAVTQHWILLDATLKALEIYLPLTCFQVPAFLPNCTGGPPSNLPSSGKCCPCPSGKGGP</sequence>
<proteinExistence type="predicted"/>
<dbReference type="AlphaFoldDB" id="A0A452IER0"/>
<evidence type="ECO:0000313" key="1">
    <source>
        <dbReference type="Ensembl" id="ENSGAGP00000025972.1"/>
    </source>
</evidence>
<dbReference type="Proteomes" id="UP000291020">
    <property type="component" value="Unassembled WGS sequence"/>
</dbReference>